<gene>
    <name evidence="2" type="ORF">C1H76_1193</name>
</gene>
<dbReference type="AlphaFoldDB" id="A0A4U7B9P9"/>
<reference evidence="2 3" key="1">
    <citation type="submission" date="2018-02" db="EMBL/GenBank/DDBJ databases">
        <title>Draft genome sequences of Elsinoe sp., causing black scab on jojoba.</title>
        <authorList>
            <person name="Stodart B."/>
            <person name="Jeffress S."/>
            <person name="Ash G."/>
            <person name="Arun Chinnappa K."/>
        </authorList>
    </citation>
    <scope>NUCLEOTIDE SEQUENCE [LARGE SCALE GENOMIC DNA]</scope>
    <source>
        <strain evidence="2 3">Hillstone_2</strain>
    </source>
</reference>
<proteinExistence type="predicted"/>
<dbReference type="EMBL" id="PTQR01000012">
    <property type="protein sequence ID" value="TKX26661.1"/>
    <property type="molecule type" value="Genomic_DNA"/>
</dbReference>
<feature type="signal peptide" evidence="1">
    <location>
        <begin position="1"/>
        <end position="24"/>
    </location>
</feature>
<comment type="caution">
    <text evidence="2">The sequence shown here is derived from an EMBL/GenBank/DDBJ whole genome shotgun (WGS) entry which is preliminary data.</text>
</comment>
<dbReference type="Proteomes" id="UP000308133">
    <property type="component" value="Unassembled WGS sequence"/>
</dbReference>
<accession>A0A4U7B9P9</accession>
<evidence type="ECO:0000256" key="1">
    <source>
        <dbReference type="SAM" id="SignalP"/>
    </source>
</evidence>
<protein>
    <submittedName>
        <fullName evidence="2">Uncharacterized protein</fullName>
    </submittedName>
</protein>
<sequence length="78" mass="8509">MVAAYSDDYLSPLLLAILLLPALTDPSGPRRHIIITNSQPYMDISPSHIPVSVPAKTSYLAFCDDKANFATSRQYPAS</sequence>
<evidence type="ECO:0000313" key="3">
    <source>
        <dbReference type="Proteomes" id="UP000308133"/>
    </source>
</evidence>
<evidence type="ECO:0000313" key="2">
    <source>
        <dbReference type="EMBL" id="TKX26661.1"/>
    </source>
</evidence>
<keyword evidence="1" id="KW-0732">Signal</keyword>
<organism evidence="2 3">
    <name type="scientific">Elsinoe australis</name>
    <dbReference type="NCBI Taxonomy" id="40998"/>
    <lineage>
        <taxon>Eukaryota</taxon>
        <taxon>Fungi</taxon>
        <taxon>Dikarya</taxon>
        <taxon>Ascomycota</taxon>
        <taxon>Pezizomycotina</taxon>
        <taxon>Dothideomycetes</taxon>
        <taxon>Dothideomycetidae</taxon>
        <taxon>Myriangiales</taxon>
        <taxon>Elsinoaceae</taxon>
        <taxon>Elsinoe</taxon>
    </lineage>
</organism>
<feature type="chain" id="PRO_5020834915" evidence="1">
    <location>
        <begin position="25"/>
        <end position="78"/>
    </location>
</feature>
<name>A0A4U7B9P9_9PEZI</name>